<evidence type="ECO:0000313" key="2">
    <source>
        <dbReference type="Proteomes" id="UP000177141"/>
    </source>
</evidence>
<organism evidence="1 2">
    <name type="scientific">Candidatus Roizmanbacteria bacterium RIFCSPLOWO2_01_FULL_38_12</name>
    <dbReference type="NCBI Taxonomy" id="1802061"/>
    <lineage>
        <taxon>Bacteria</taxon>
        <taxon>Candidatus Roizmaniibacteriota</taxon>
    </lineage>
</organism>
<evidence type="ECO:0000313" key="1">
    <source>
        <dbReference type="EMBL" id="OGK46995.1"/>
    </source>
</evidence>
<proteinExistence type="predicted"/>
<dbReference type="AlphaFoldDB" id="A0A1F7IUG4"/>
<dbReference type="STRING" id="1802061.A3A93_02630"/>
<dbReference type="Proteomes" id="UP000177141">
    <property type="component" value="Unassembled WGS sequence"/>
</dbReference>
<name>A0A1F7IUG4_9BACT</name>
<gene>
    <name evidence="1" type="ORF">A3A93_02630</name>
</gene>
<sequence>MSWNPKLLLAMGLTAIGPLGCAEFGPRNVETECYQTSGLYDSNGELPGGKLSTLEQEICFDKGSEHQTPTCPQEMIGEVLIGAGGIPILAQAERVPDSVCTVTRMERR</sequence>
<dbReference type="EMBL" id="MGAL01000036">
    <property type="protein sequence ID" value="OGK46995.1"/>
    <property type="molecule type" value="Genomic_DNA"/>
</dbReference>
<accession>A0A1F7IUG4</accession>
<protein>
    <submittedName>
        <fullName evidence="1">Uncharacterized protein</fullName>
    </submittedName>
</protein>
<comment type="caution">
    <text evidence="1">The sequence shown here is derived from an EMBL/GenBank/DDBJ whole genome shotgun (WGS) entry which is preliminary data.</text>
</comment>
<reference evidence="1 2" key="1">
    <citation type="journal article" date="2016" name="Nat. Commun.">
        <title>Thousands of microbial genomes shed light on interconnected biogeochemical processes in an aquifer system.</title>
        <authorList>
            <person name="Anantharaman K."/>
            <person name="Brown C.T."/>
            <person name="Hug L.A."/>
            <person name="Sharon I."/>
            <person name="Castelle C.J."/>
            <person name="Probst A.J."/>
            <person name="Thomas B.C."/>
            <person name="Singh A."/>
            <person name="Wilkins M.J."/>
            <person name="Karaoz U."/>
            <person name="Brodie E.L."/>
            <person name="Williams K.H."/>
            <person name="Hubbard S.S."/>
            <person name="Banfield J.F."/>
        </authorList>
    </citation>
    <scope>NUCLEOTIDE SEQUENCE [LARGE SCALE GENOMIC DNA]</scope>
</reference>